<reference evidence="3" key="1">
    <citation type="submission" date="2021-04" db="EMBL/GenBank/DDBJ databases">
        <title>Luteolibacter sp. 32A isolated from the skin of an Anderson's salamander (Ambystoma andersonii).</title>
        <authorList>
            <person name="Spergser J."/>
            <person name="Busse H.-J."/>
        </authorList>
    </citation>
    <scope>NUCLEOTIDE SEQUENCE</scope>
    <source>
        <strain evidence="3">32A</strain>
    </source>
</reference>
<gene>
    <name evidence="3" type="ORF">KBB96_03725</name>
</gene>
<dbReference type="InterPro" id="IPR050892">
    <property type="entry name" value="ADP-ribose_metab_enzymes"/>
</dbReference>
<dbReference type="PANTHER" id="PTHR12521:SF0">
    <property type="entry name" value="ADP-RIBOSE GLYCOHYDROLASE OARD1"/>
    <property type="match status" value="1"/>
</dbReference>
<evidence type="ECO:0000256" key="1">
    <source>
        <dbReference type="ARBA" id="ARBA00035885"/>
    </source>
</evidence>
<dbReference type="RefSeq" id="WP_211632423.1">
    <property type="nucleotide sequence ID" value="NZ_CP073100.1"/>
</dbReference>
<dbReference type="GO" id="GO:0140291">
    <property type="term" value="P:peptidyl-glutamate ADP-deribosylation"/>
    <property type="evidence" value="ECO:0007669"/>
    <property type="project" value="TreeGrafter"/>
</dbReference>
<dbReference type="AlphaFoldDB" id="A0A975PG47"/>
<dbReference type="PANTHER" id="PTHR12521">
    <property type="entry name" value="PROTEIN C6ORF130"/>
    <property type="match status" value="1"/>
</dbReference>
<feature type="domain" description="Macro" evidence="2">
    <location>
        <begin position="1"/>
        <end position="157"/>
    </location>
</feature>
<dbReference type="PROSITE" id="PS51154">
    <property type="entry name" value="MACRO"/>
    <property type="match status" value="1"/>
</dbReference>
<evidence type="ECO:0000313" key="4">
    <source>
        <dbReference type="Proteomes" id="UP000676169"/>
    </source>
</evidence>
<comment type="catalytic activity">
    <reaction evidence="1">
        <text>an N-(ADP-alpha-D-ribosyl)-thymidine in DNA + H2O = a thymidine in DNA + ADP-D-ribose</text>
        <dbReference type="Rhea" id="RHEA:71655"/>
        <dbReference type="Rhea" id="RHEA-COMP:13556"/>
        <dbReference type="Rhea" id="RHEA-COMP:18051"/>
        <dbReference type="ChEBI" id="CHEBI:15377"/>
        <dbReference type="ChEBI" id="CHEBI:57967"/>
        <dbReference type="ChEBI" id="CHEBI:137386"/>
        <dbReference type="ChEBI" id="CHEBI:191199"/>
    </reaction>
    <physiologicalReaction direction="left-to-right" evidence="1">
        <dbReference type="Rhea" id="RHEA:71656"/>
    </physiologicalReaction>
</comment>
<dbReference type="InterPro" id="IPR002589">
    <property type="entry name" value="Macro_dom"/>
</dbReference>
<dbReference type="Pfam" id="PF01661">
    <property type="entry name" value="Macro"/>
    <property type="match status" value="1"/>
</dbReference>
<protein>
    <submittedName>
        <fullName evidence="3">Macro domain-containing protein</fullName>
    </submittedName>
</protein>
<dbReference type="KEGG" id="lamb:KBB96_03725"/>
<proteinExistence type="predicted"/>
<accession>A0A975PG47</accession>
<sequence>MKPNFPNIRVLIGDMFASDMRTLVNTVNCVGVMGKGIAQIFKKEYPTMFEDYAERCARDEVRLGEPYHYKDLGGISIVNFPTKGHWRAATRLEDVEAGLNYFLKHFRIWGVESIAFPPLGCGNGGLEWATVGPLMYSKLKGIGIPVEIYAPYGTPASQLKEDFLGADQQLEFAVKGRRREKLRPEWAALMEVLYDLEHQPYANPVGRTIFQKICYILTKQGLDTGFQFERNSYGPFADEVKEAINVLANNNWVIEQQLGKMTALKVGPEYAKARLKLAEDLKPFRRKIDKTVDLFSRIKNTDQAEEVATVIFAVQVLKHDRKPDEVSEADLFDYILEWKKLWRKDLAKQQSLADAIRNLEMLGWVKLQYSDSLPISG</sequence>
<dbReference type="SUPFAM" id="SSF52949">
    <property type="entry name" value="Macro domain-like"/>
    <property type="match status" value="1"/>
</dbReference>
<dbReference type="SMART" id="SM00506">
    <property type="entry name" value="A1pp"/>
    <property type="match status" value="1"/>
</dbReference>
<name>A0A975PG47_9BACT</name>
<organism evidence="3 4">
    <name type="scientific">Luteolibacter ambystomatis</name>
    <dbReference type="NCBI Taxonomy" id="2824561"/>
    <lineage>
        <taxon>Bacteria</taxon>
        <taxon>Pseudomonadati</taxon>
        <taxon>Verrucomicrobiota</taxon>
        <taxon>Verrucomicrobiia</taxon>
        <taxon>Verrucomicrobiales</taxon>
        <taxon>Verrucomicrobiaceae</taxon>
        <taxon>Luteolibacter</taxon>
    </lineage>
</organism>
<evidence type="ECO:0000313" key="3">
    <source>
        <dbReference type="EMBL" id="QUE52002.1"/>
    </source>
</evidence>
<dbReference type="InterPro" id="IPR043472">
    <property type="entry name" value="Macro_dom-like"/>
</dbReference>
<keyword evidence="4" id="KW-1185">Reference proteome</keyword>
<dbReference type="Proteomes" id="UP000676169">
    <property type="component" value="Chromosome"/>
</dbReference>
<evidence type="ECO:0000259" key="2">
    <source>
        <dbReference type="PROSITE" id="PS51154"/>
    </source>
</evidence>
<dbReference type="Gene3D" id="3.40.220.10">
    <property type="entry name" value="Leucine Aminopeptidase, subunit E, domain 1"/>
    <property type="match status" value="1"/>
</dbReference>
<dbReference type="EMBL" id="CP073100">
    <property type="protein sequence ID" value="QUE52002.1"/>
    <property type="molecule type" value="Genomic_DNA"/>
</dbReference>